<evidence type="ECO:0000256" key="11">
    <source>
        <dbReference type="SAM" id="MobiDB-lite"/>
    </source>
</evidence>
<proteinExistence type="predicted"/>
<comment type="caution">
    <text evidence="15">The sequence shown here is derived from an EMBL/GenBank/DDBJ whole genome shotgun (WGS) entry which is preliminary data.</text>
</comment>
<dbReference type="InterPro" id="IPR050428">
    <property type="entry name" value="TCS_sensor_his_kinase"/>
</dbReference>
<dbReference type="Pfam" id="PF00672">
    <property type="entry name" value="HAMP"/>
    <property type="match status" value="1"/>
</dbReference>
<evidence type="ECO:0000256" key="4">
    <source>
        <dbReference type="ARBA" id="ARBA00022553"/>
    </source>
</evidence>
<keyword evidence="8 12" id="KW-1133">Transmembrane helix</keyword>
<accession>A0ABW2V911</accession>
<gene>
    <name evidence="15" type="ORF">ACFQZP_00365</name>
</gene>
<dbReference type="InterPro" id="IPR003660">
    <property type="entry name" value="HAMP_dom"/>
</dbReference>
<evidence type="ECO:0000256" key="12">
    <source>
        <dbReference type="SAM" id="Phobius"/>
    </source>
</evidence>
<dbReference type="GO" id="GO:0016301">
    <property type="term" value="F:kinase activity"/>
    <property type="evidence" value="ECO:0007669"/>
    <property type="project" value="UniProtKB-KW"/>
</dbReference>
<protein>
    <recommendedName>
        <fullName evidence="3">histidine kinase</fullName>
        <ecNumber evidence="3">2.7.13.3</ecNumber>
    </recommendedName>
</protein>
<feature type="region of interest" description="Disordered" evidence="11">
    <location>
        <begin position="1"/>
        <end position="21"/>
    </location>
</feature>
<dbReference type="SMART" id="SM00387">
    <property type="entry name" value="HATPase_c"/>
    <property type="match status" value="1"/>
</dbReference>
<comment type="subcellular location">
    <subcellularLocation>
        <location evidence="2">Cell membrane</location>
    </subcellularLocation>
</comment>
<feature type="compositionally biased region" description="Low complexity" evidence="11">
    <location>
        <begin position="1"/>
        <end position="12"/>
    </location>
</feature>
<dbReference type="InterPro" id="IPR036890">
    <property type="entry name" value="HATPase_C_sf"/>
</dbReference>
<dbReference type="CDD" id="cd00075">
    <property type="entry name" value="HATPase"/>
    <property type="match status" value="1"/>
</dbReference>
<dbReference type="SUPFAM" id="SSF47384">
    <property type="entry name" value="Homodimeric domain of signal transducing histidine kinase"/>
    <property type="match status" value="1"/>
</dbReference>
<dbReference type="RefSeq" id="WP_381257456.1">
    <property type="nucleotide sequence ID" value="NZ_JBHTBI010000019.1"/>
</dbReference>
<comment type="catalytic activity">
    <reaction evidence="1">
        <text>ATP + protein L-histidine = ADP + protein N-phospho-L-histidine.</text>
        <dbReference type="EC" id="2.7.13.3"/>
    </reaction>
</comment>
<dbReference type="SUPFAM" id="SSF158472">
    <property type="entry name" value="HAMP domain-like"/>
    <property type="match status" value="1"/>
</dbReference>
<dbReference type="Pfam" id="PF02518">
    <property type="entry name" value="HATPase_c"/>
    <property type="match status" value="1"/>
</dbReference>
<dbReference type="CDD" id="cd00082">
    <property type="entry name" value="HisKA"/>
    <property type="match status" value="1"/>
</dbReference>
<evidence type="ECO:0000313" key="15">
    <source>
        <dbReference type="EMBL" id="MFD0280137.1"/>
    </source>
</evidence>
<evidence type="ECO:0000256" key="6">
    <source>
        <dbReference type="ARBA" id="ARBA00022692"/>
    </source>
</evidence>
<keyword evidence="10 12" id="KW-0472">Membrane</keyword>
<dbReference type="SMART" id="SM00388">
    <property type="entry name" value="HisKA"/>
    <property type="match status" value="1"/>
</dbReference>
<dbReference type="PRINTS" id="PR00344">
    <property type="entry name" value="BCTRLSENSOR"/>
</dbReference>
<evidence type="ECO:0000259" key="13">
    <source>
        <dbReference type="PROSITE" id="PS50109"/>
    </source>
</evidence>
<dbReference type="EMBL" id="JBHTEC010000001">
    <property type="protein sequence ID" value="MFD0280137.1"/>
    <property type="molecule type" value="Genomic_DNA"/>
</dbReference>
<dbReference type="EC" id="2.7.13.3" evidence="3"/>
<dbReference type="PANTHER" id="PTHR45436:SF5">
    <property type="entry name" value="SENSOR HISTIDINE KINASE TRCS"/>
    <property type="match status" value="1"/>
</dbReference>
<evidence type="ECO:0000313" key="16">
    <source>
        <dbReference type="Proteomes" id="UP001596957"/>
    </source>
</evidence>
<feature type="domain" description="Histidine kinase" evidence="13">
    <location>
        <begin position="225"/>
        <end position="440"/>
    </location>
</feature>
<name>A0ABW2V911_9ACTN</name>
<keyword evidence="4" id="KW-0597">Phosphoprotein</keyword>
<dbReference type="InterPro" id="IPR036097">
    <property type="entry name" value="HisK_dim/P_sf"/>
</dbReference>
<sequence length="453" mass="48538">MRPGSSPASARTRPSRGRRRLLPRRTTLRARLTLVYGGLFFAGGVVLLGVTYALLTQQLDHSGQKVISQTHATGSPRSTAPAGAGQDSPAPSTEPHDERTLVSAGGRTPPPGVTDLEKWMDAERNRLREAATSSLLTQGGLALLVVGGAAAGFGWLIAGRVLAPLHRVTDTAHRIASAPAADRGLHERIALRGPDDEVKDLADTFDTMVERLHRSFDGQRRFVANASHELRTPLTLGRALVEVAMHRATASEDVRQLGENLLEINTRHERLITGLLLLARSENEIAERLPVDLADVLTHVTGQIQGEAERAGVTVQEKAEEAPTLGDALLLERLVHNLVENGIRHNTGDGGWVEVVSRTGDEGRVEVEVTNSGPVVPPYELPALFEPFRRLGADRVVTSKGAGLGLSIVRSIARAHGGEVVAHPREGGGLTVTVSLPAEELRARTPPDRRPAT</sequence>
<feature type="region of interest" description="Disordered" evidence="11">
    <location>
        <begin position="67"/>
        <end position="115"/>
    </location>
</feature>
<evidence type="ECO:0000256" key="10">
    <source>
        <dbReference type="ARBA" id="ARBA00023136"/>
    </source>
</evidence>
<feature type="transmembrane region" description="Helical" evidence="12">
    <location>
        <begin position="34"/>
        <end position="55"/>
    </location>
</feature>
<dbReference type="InterPro" id="IPR004358">
    <property type="entry name" value="Sig_transdc_His_kin-like_C"/>
</dbReference>
<evidence type="ECO:0000256" key="5">
    <source>
        <dbReference type="ARBA" id="ARBA00022679"/>
    </source>
</evidence>
<dbReference type="Gene3D" id="6.10.340.10">
    <property type="match status" value="1"/>
</dbReference>
<dbReference type="CDD" id="cd06225">
    <property type="entry name" value="HAMP"/>
    <property type="match status" value="1"/>
</dbReference>
<dbReference type="PROSITE" id="PS50885">
    <property type="entry name" value="HAMP"/>
    <property type="match status" value="1"/>
</dbReference>
<evidence type="ECO:0000256" key="3">
    <source>
        <dbReference type="ARBA" id="ARBA00012438"/>
    </source>
</evidence>
<evidence type="ECO:0000256" key="2">
    <source>
        <dbReference type="ARBA" id="ARBA00004236"/>
    </source>
</evidence>
<feature type="transmembrane region" description="Helical" evidence="12">
    <location>
        <begin position="135"/>
        <end position="158"/>
    </location>
</feature>
<keyword evidence="7 15" id="KW-0418">Kinase</keyword>
<keyword evidence="9" id="KW-0902">Two-component regulatory system</keyword>
<dbReference type="SMART" id="SM00304">
    <property type="entry name" value="HAMP"/>
    <property type="match status" value="1"/>
</dbReference>
<dbReference type="Proteomes" id="UP001596957">
    <property type="component" value="Unassembled WGS sequence"/>
</dbReference>
<evidence type="ECO:0000259" key="14">
    <source>
        <dbReference type="PROSITE" id="PS50885"/>
    </source>
</evidence>
<feature type="compositionally biased region" description="Polar residues" evidence="11">
    <location>
        <begin position="67"/>
        <end position="78"/>
    </location>
</feature>
<dbReference type="Pfam" id="PF00512">
    <property type="entry name" value="HisKA"/>
    <property type="match status" value="1"/>
</dbReference>
<dbReference type="Gene3D" id="3.30.565.10">
    <property type="entry name" value="Histidine kinase-like ATPase, C-terminal domain"/>
    <property type="match status" value="1"/>
</dbReference>
<evidence type="ECO:0000256" key="8">
    <source>
        <dbReference type="ARBA" id="ARBA00022989"/>
    </source>
</evidence>
<dbReference type="InterPro" id="IPR005467">
    <property type="entry name" value="His_kinase_dom"/>
</dbReference>
<reference evidence="16" key="1">
    <citation type="journal article" date="2019" name="Int. J. Syst. Evol. Microbiol.">
        <title>The Global Catalogue of Microorganisms (GCM) 10K type strain sequencing project: providing services to taxonomists for standard genome sequencing and annotation.</title>
        <authorList>
            <consortium name="The Broad Institute Genomics Platform"/>
            <consortium name="The Broad Institute Genome Sequencing Center for Infectious Disease"/>
            <person name="Wu L."/>
            <person name="Ma J."/>
        </authorList>
    </citation>
    <scope>NUCLEOTIDE SEQUENCE [LARGE SCALE GENOMIC DNA]</scope>
    <source>
        <strain evidence="16">CGMCC 4.7198</strain>
    </source>
</reference>
<dbReference type="InterPro" id="IPR003594">
    <property type="entry name" value="HATPase_dom"/>
</dbReference>
<keyword evidence="16" id="KW-1185">Reference proteome</keyword>
<feature type="domain" description="HAMP" evidence="14">
    <location>
        <begin position="159"/>
        <end position="217"/>
    </location>
</feature>
<organism evidence="15 16">
    <name type="scientific">Streptomyces lutosisoli</name>
    <dbReference type="NCBI Taxonomy" id="2665721"/>
    <lineage>
        <taxon>Bacteria</taxon>
        <taxon>Bacillati</taxon>
        <taxon>Actinomycetota</taxon>
        <taxon>Actinomycetes</taxon>
        <taxon>Kitasatosporales</taxon>
        <taxon>Streptomycetaceae</taxon>
        <taxon>Streptomyces</taxon>
    </lineage>
</organism>
<keyword evidence="6 12" id="KW-0812">Transmembrane</keyword>
<dbReference type="SUPFAM" id="SSF55874">
    <property type="entry name" value="ATPase domain of HSP90 chaperone/DNA topoisomerase II/histidine kinase"/>
    <property type="match status" value="1"/>
</dbReference>
<keyword evidence="5" id="KW-0808">Transferase</keyword>
<evidence type="ECO:0000256" key="7">
    <source>
        <dbReference type="ARBA" id="ARBA00022777"/>
    </source>
</evidence>
<evidence type="ECO:0000256" key="1">
    <source>
        <dbReference type="ARBA" id="ARBA00000085"/>
    </source>
</evidence>
<evidence type="ECO:0000256" key="9">
    <source>
        <dbReference type="ARBA" id="ARBA00023012"/>
    </source>
</evidence>
<dbReference type="Gene3D" id="1.10.287.130">
    <property type="match status" value="1"/>
</dbReference>
<dbReference type="PROSITE" id="PS50109">
    <property type="entry name" value="HIS_KIN"/>
    <property type="match status" value="1"/>
</dbReference>
<dbReference type="InterPro" id="IPR003661">
    <property type="entry name" value="HisK_dim/P_dom"/>
</dbReference>
<dbReference type="PANTHER" id="PTHR45436">
    <property type="entry name" value="SENSOR HISTIDINE KINASE YKOH"/>
    <property type="match status" value="1"/>
</dbReference>